<evidence type="ECO:0000256" key="16">
    <source>
        <dbReference type="RuleBase" id="RU362098"/>
    </source>
</evidence>
<feature type="transmembrane region" description="Helical" evidence="16">
    <location>
        <begin position="451"/>
        <end position="473"/>
    </location>
</feature>
<dbReference type="PANTHER" id="PTHR43185">
    <property type="entry name" value="FERROUS IRON TRANSPORT PROTEIN B"/>
    <property type="match status" value="1"/>
</dbReference>
<dbReference type="InterPro" id="IPR005225">
    <property type="entry name" value="Small_GTP-bd"/>
</dbReference>
<keyword evidence="8 16" id="KW-0408">Iron</keyword>
<evidence type="ECO:0000256" key="2">
    <source>
        <dbReference type="ARBA" id="ARBA00022448"/>
    </source>
</evidence>
<keyword evidence="19" id="KW-1185">Reference proteome</keyword>
<feature type="binding site" evidence="14">
    <location>
        <begin position="3"/>
        <end position="10"/>
    </location>
    <ligand>
        <name>GTP</name>
        <dbReference type="ChEBI" id="CHEBI:37565"/>
        <label>1</label>
    </ligand>
</feature>
<keyword evidence="7 16" id="KW-1133">Transmembrane helix</keyword>
<evidence type="ECO:0000256" key="1">
    <source>
        <dbReference type="ARBA" id="ARBA00004651"/>
    </source>
</evidence>
<dbReference type="InterPro" id="IPR011642">
    <property type="entry name" value="Gate_dom"/>
</dbReference>
<feature type="binding site" evidence="15">
    <location>
        <position position="17"/>
    </location>
    <ligand>
        <name>Mg(2+)</name>
        <dbReference type="ChEBI" id="CHEBI:18420"/>
        <label>2</label>
    </ligand>
</feature>
<evidence type="ECO:0000256" key="15">
    <source>
        <dbReference type="PIRSR" id="PIRSR603373-2"/>
    </source>
</evidence>
<feature type="binding site" evidence="15">
    <location>
        <position position="14"/>
    </location>
    <ligand>
        <name>Mg(2+)</name>
        <dbReference type="ChEBI" id="CHEBI:18420"/>
        <label>2</label>
    </ligand>
</feature>
<dbReference type="Gene3D" id="3.40.50.300">
    <property type="entry name" value="P-loop containing nucleotide triphosphate hydrolases"/>
    <property type="match status" value="1"/>
</dbReference>
<dbReference type="InterPro" id="IPR050860">
    <property type="entry name" value="FeoB_GTPase"/>
</dbReference>
<feature type="transmembrane region" description="Helical" evidence="16">
    <location>
        <begin position="614"/>
        <end position="633"/>
    </location>
</feature>
<gene>
    <name evidence="18" type="primary">feoB-1</name>
    <name evidence="18" type="ORF">GHYDROH2_30590</name>
</gene>
<evidence type="ECO:0000256" key="10">
    <source>
        <dbReference type="ARBA" id="ARBA00023134"/>
    </source>
</evidence>
<dbReference type="SUPFAM" id="SSF52540">
    <property type="entry name" value="P-loop containing nucleoside triphosphate hydrolases"/>
    <property type="match status" value="1"/>
</dbReference>
<evidence type="ECO:0000256" key="11">
    <source>
        <dbReference type="ARBA" id="ARBA00023136"/>
    </source>
</evidence>
<feature type="transmembrane region" description="Helical" evidence="16">
    <location>
        <begin position="505"/>
        <end position="523"/>
    </location>
</feature>
<dbReference type="GO" id="GO:0005525">
    <property type="term" value="F:GTP binding"/>
    <property type="evidence" value="ECO:0007669"/>
    <property type="project" value="UniProtKB-KW"/>
</dbReference>
<feature type="transmembrane region" description="Helical" evidence="16">
    <location>
        <begin position="270"/>
        <end position="289"/>
    </location>
</feature>
<dbReference type="InterPro" id="IPR011640">
    <property type="entry name" value="Fe2_transport_prot_B_C"/>
</dbReference>
<evidence type="ECO:0000256" key="9">
    <source>
        <dbReference type="ARBA" id="ARBA00023065"/>
    </source>
</evidence>
<keyword evidence="3" id="KW-1003">Cell membrane</keyword>
<dbReference type="AlphaFoldDB" id="A0A9W6G3A0"/>
<evidence type="ECO:0000313" key="18">
    <source>
        <dbReference type="EMBL" id="GLI39558.1"/>
    </source>
</evidence>
<dbReference type="NCBIfam" id="TIGR00231">
    <property type="entry name" value="small_GTP"/>
    <property type="match status" value="1"/>
</dbReference>
<dbReference type="GO" id="GO:0005886">
    <property type="term" value="C:plasma membrane"/>
    <property type="evidence" value="ECO:0007669"/>
    <property type="project" value="UniProtKB-SubCell"/>
</dbReference>
<evidence type="ECO:0000259" key="17">
    <source>
        <dbReference type="PROSITE" id="PS51711"/>
    </source>
</evidence>
<keyword evidence="11 16" id="KW-0472">Membrane</keyword>
<dbReference type="InterPro" id="IPR027417">
    <property type="entry name" value="P-loop_NTPase"/>
</dbReference>
<dbReference type="PROSITE" id="PS51711">
    <property type="entry name" value="G_FEOB"/>
    <property type="match status" value="1"/>
</dbReference>
<feature type="binding site" evidence="14">
    <location>
        <begin position="49"/>
        <end position="52"/>
    </location>
    <ligand>
        <name>GTP</name>
        <dbReference type="ChEBI" id="CHEBI:37565"/>
        <label>1</label>
    </ligand>
</feature>
<accession>A0A9W6G3A0</accession>
<dbReference type="InterPro" id="IPR041069">
    <property type="entry name" value="FeoB_Cyto"/>
</dbReference>
<dbReference type="GO" id="GO:0046872">
    <property type="term" value="F:metal ion binding"/>
    <property type="evidence" value="ECO:0007669"/>
    <property type="project" value="UniProtKB-KW"/>
</dbReference>
<dbReference type="Pfam" id="PF17910">
    <property type="entry name" value="FeoB_Cyto"/>
    <property type="match status" value="1"/>
</dbReference>
<evidence type="ECO:0000256" key="6">
    <source>
        <dbReference type="ARBA" id="ARBA00022741"/>
    </source>
</evidence>
<keyword evidence="15" id="KW-0460">Magnesium</keyword>
<comment type="similarity">
    <text evidence="16">Belongs to the TRAFAC class TrmE-Era-EngA-EngB-Septin-like GTPase superfamily. FeoB GTPase (TC 9.A.8) family.</text>
</comment>
<feature type="binding site" evidence="14">
    <location>
        <begin position="28"/>
        <end position="32"/>
    </location>
    <ligand>
        <name>GTP</name>
        <dbReference type="ChEBI" id="CHEBI:37565"/>
        <label>1</label>
    </ligand>
</feature>
<evidence type="ECO:0000256" key="8">
    <source>
        <dbReference type="ARBA" id="ARBA00023004"/>
    </source>
</evidence>
<feature type="domain" description="FeoB-type G" evidence="17">
    <location>
        <begin position="1"/>
        <end position="158"/>
    </location>
</feature>
<dbReference type="Pfam" id="PF07670">
    <property type="entry name" value="Gate"/>
    <property type="match status" value="2"/>
</dbReference>
<keyword evidence="6 14" id="KW-0547">Nucleotide-binding</keyword>
<comment type="subcellular location">
    <subcellularLocation>
        <location evidence="16">Cell inner membrane</location>
        <topology evidence="16">Multi-pass membrane protein</topology>
    </subcellularLocation>
    <subcellularLocation>
        <location evidence="1">Cell membrane</location>
        <topology evidence="1">Multi-pass membrane protein</topology>
    </subcellularLocation>
</comment>
<comment type="caution">
    <text evidence="16">Lacks conserved residue(s) required for the propagation of feature annotation.</text>
</comment>
<evidence type="ECO:0000256" key="3">
    <source>
        <dbReference type="ARBA" id="ARBA00022475"/>
    </source>
</evidence>
<comment type="caution">
    <text evidence="18">The sequence shown here is derived from an EMBL/GenBank/DDBJ whole genome shotgun (WGS) entry which is preliminary data.</text>
</comment>
<dbReference type="GO" id="GO:0015093">
    <property type="term" value="F:ferrous iron transmembrane transporter activity"/>
    <property type="evidence" value="ECO:0007669"/>
    <property type="project" value="UniProtKB-UniRule"/>
</dbReference>
<keyword evidence="5 16" id="KW-0812">Transmembrane</keyword>
<dbReference type="Pfam" id="PF02421">
    <property type="entry name" value="FeoB_N"/>
    <property type="match status" value="1"/>
</dbReference>
<reference evidence="18" key="1">
    <citation type="submission" date="2022-12" db="EMBL/GenBank/DDBJ databases">
        <title>Reference genome sequencing for broad-spectrum identification of bacterial and archaeal isolates by mass spectrometry.</title>
        <authorList>
            <person name="Sekiguchi Y."/>
            <person name="Tourlousse D.M."/>
        </authorList>
    </citation>
    <scope>NUCLEOTIDE SEQUENCE</scope>
    <source>
        <strain evidence="18">H2</strain>
    </source>
</reference>
<dbReference type="CDD" id="cd01879">
    <property type="entry name" value="FeoB"/>
    <property type="match status" value="1"/>
</dbReference>
<feature type="transmembrane region" description="Helical" evidence="16">
    <location>
        <begin position="582"/>
        <end position="602"/>
    </location>
</feature>
<evidence type="ECO:0000256" key="12">
    <source>
        <dbReference type="ARBA" id="ARBA00031200"/>
    </source>
</evidence>
<evidence type="ECO:0000256" key="13">
    <source>
        <dbReference type="NCBIfam" id="TIGR00437"/>
    </source>
</evidence>
<dbReference type="Pfam" id="PF07664">
    <property type="entry name" value="FeoB_C"/>
    <property type="match status" value="1"/>
</dbReference>
<protein>
    <recommendedName>
        <fullName evidence="12 13">Ferrous iron transport protein B</fullName>
    </recommendedName>
</protein>
<dbReference type="Proteomes" id="UP001144352">
    <property type="component" value="Unassembled WGS sequence"/>
</dbReference>
<evidence type="ECO:0000313" key="19">
    <source>
        <dbReference type="Proteomes" id="UP001144352"/>
    </source>
</evidence>
<dbReference type="PANTHER" id="PTHR43185:SF1">
    <property type="entry name" value="FE(2+) TRANSPORTER FEOB"/>
    <property type="match status" value="1"/>
</dbReference>
<dbReference type="NCBIfam" id="TIGR00437">
    <property type="entry name" value="feoB"/>
    <property type="match status" value="1"/>
</dbReference>
<comment type="function">
    <text evidence="16">Probable transporter of a GTP-driven Fe(2+) uptake system.</text>
</comment>
<evidence type="ECO:0000256" key="14">
    <source>
        <dbReference type="PIRSR" id="PIRSR603373-1"/>
    </source>
</evidence>
<dbReference type="InterPro" id="IPR003373">
    <property type="entry name" value="Fe2_transport_prot-B"/>
</dbReference>
<evidence type="ECO:0000256" key="5">
    <source>
        <dbReference type="ARBA" id="ARBA00022692"/>
    </source>
</evidence>
<feature type="transmembrane region" description="Helical" evidence="16">
    <location>
        <begin position="346"/>
        <end position="367"/>
    </location>
</feature>
<keyword evidence="15" id="KW-0479">Metal-binding</keyword>
<keyword evidence="2 16" id="KW-0813">Transport</keyword>
<sequence>MVGNPNVGKSALFNRLTGSYVTVSNYPGTTVEVSQGKCKIDGEEFFVEDTPGMYSLLPITEEERVSRDILFAGKADVVLCVVDAKNLKRMLTLTLQLVEASLPVILVLNMMDEANRLGIQIDEGELEKRLGIPVVGISALSGKGVDILKSRIRSYHRQETTAEVFYGDAVEGAVNALAPLMPAEAGLSQRALALLFIQNDSNIAALVRSTEVSSPDFLESTLAELDKKLTEPVSYTVPMMQHNTAEDICNEAFNPPAERKRSFAQRLSDWTMEPLTGIPILLIVLYYGLYKFVGEFGAGTIVGFLEEDIFGKYLSPWINDTLNAYVPWIPLRELIGMQYGIVTLGIRYAIAIILPIVGTFFIAFSIIEDTGYLPRLAMMVDRIFKKIGLNGRAVIPMTLGFGCDTMATMVTRTLETKRERIIATLLLALAIPCSAQLGVVLGMVANNRAAMGVWAAFMIGIFLLVGFLTARLMPGDRPNFYMEVPPLRMPRPGAVFIKTYTRMQWYFMEILPMFILASVMIWLGNITDTFKVVVSWLTPVMNWIGLPKEAAVAFLFGFFRRDYGAAGLYDLQKAGALSGNQLAVAVITLTLFVPCIAQFLMMKKERGLKMACTMALFIFPFAFLVGGLVNVLLKLTGIQL</sequence>
<dbReference type="InterPro" id="IPR030389">
    <property type="entry name" value="G_FEOB_dom"/>
</dbReference>
<feature type="binding site" evidence="14">
    <location>
        <begin position="109"/>
        <end position="112"/>
    </location>
    <ligand>
        <name>GTP</name>
        <dbReference type="ChEBI" id="CHEBI:37565"/>
        <label>1</label>
    </ligand>
</feature>
<evidence type="ECO:0000256" key="4">
    <source>
        <dbReference type="ARBA" id="ARBA00022496"/>
    </source>
</evidence>
<feature type="binding site" evidence="15">
    <location>
        <position position="18"/>
    </location>
    <ligand>
        <name>Mg(2+)</name>
        <dbReference type="ChEBI" id="CHEBI:18420"/>
        <label>2</label>
    </ligand>
</feature>
<dbReference type="EMBL" id="BSDS01000002">
    <property type="protein sequence ID" value="GLI39558.1"/>
    <property type="molecule type" value="Genomic_DNA"/>
</dbReference>
<keyword evidence="4 16" id="KW-0410">Iron transport</keyword>
<evidence type="ECO:0000256" key="7">
    <source>
        <dbReference type="ARBA" id="ARBA00022989"/>
    </source>
</evidence>
<keyword evidence="10 14" id="KW-0342">GTP-binding</keyword>
<keyword evidence="9" id="KW-0406">Ion transport</keyword>
<name>A0A9W6G3A0_9BACT</name>
<organism evidence="18 19">
    <name type="scientific">Geobacter hydrogenophilus</name>
    <dbReference type="NCBI Taxonomy" id="40983"/>
    <lineage>
        <taxon>Bacteria</taxon>
        <taxon>Pseudomonadati</taxon>
        <taxon>Thermodesulfobacteriota</taxon>
        <taxon>Desulfuromonadia</taxon>
        <taxon>Geobacterales</taxon>
        <taxon>Geobacteraceae</taxon>
        <taxon>Geobacter</taxon>
    </lineage>
</organism>
<feature type="transmembrane region" description="Helical" evidence="16">
    <location>
        <begin position="421"/>
        <end position="445"/>
    </location>
</feature>
<proteinExistence type="inferred from homology"/>